<dbReference type="InterPro" id="IPR006703">
    <property type="entry name" value="G_AIG1"/>
</dbReference>
<feature type="domain" description="AIG1-type G" evidence="5">
    <location>
        <begin position="482"/>
        <end position="673"/>
    </location>
</feature>
<comment type="similarity">
    <text evidence="1">Belongs to the TRAFAC class TrmE-Era-EngA-EngB-Septin-like GTPase superfamily. AIG1/Toc34/Toc159-like paraseptin GTPase family. IAN subfamily.</text>
</comment>
<dbReference type="KEGG" id="amex:103023281"/>
<dbReference type="InterPro" id="IPR045058">
    <property type="entry name" value="GIMA/IAN/Toc"/>
</dbReference>
<feature type="domain" description="AIG1-type G" evidence="5">
    <location>
        <begin position="254"/>
        <end position="455"/>
    </location>
</feature>
<reference evidence="6 7" key="1">
    <citation type="submission" date="2021-07" db="EMBL/GenBank/DDBJ databases">
        <authorList>
            <person name="Imarazene B."/>
            <person name="Zahm M."/>
            <person name="Klopp C."/>
            <person name="Cabau C."/>
            <person name="Beille S."/>
            <person name="Jouanno E."/>
            <person name="Castinel A."/>
            <person name="Lluch J."/>
            <person name="Gil L."/>
            <person name="Kuchtly C."/>
            <person name="Lopez Roques C."/>
            <person name="Donnadieu C."/>
            <person name="Parrinello H."/>
            <person name="Journot L."/>
            <person name="Du K."/>
            <person name="Schartl M."/>
            <person name="Retaux S."/>
            <person name="Guiguen Y."/>
        </authorList>
    </citation>
    <scope>NUCLEOTIDE SEQUENCE [LARGE SCALE GENOMIC DNA]</scope>
    <source>
        <strain evidence="6">Pach_M1</strain>
        <tissue evidence="6">Testis</tissue>
    </source>
</reference>
<feature type="region of interest" description="Disordered" evidence="4">
    <location>
        <begin position="828"/>
        <end position="862"/>
    </location>
</feature>
<feature type="compositionally biased region" description="Polar residues" evidence="4">
    <location>
        <begin position="712"/>
        <end position="722"/>
    </location>
</feature>
<dbReference type="GO" id="GO:0005525">
    <property type="term" value="F:GTP binding"/>
    <property type="evidence" value="ECO:0007669"/>
    <property type="project" value="UniProtKB-KW"/>
</dbReference>
<dbReference type="Proteomes" id="UP000752171">
    <property type="component" value="Unassembled WGS sequence"/>
</dbReference>
<dbReference type="Pfam" id="PF04548">
    <property type="entry name" value="AIG1"/>
    <property type="match status" value="3"/>
</dbReference>
<dbReference type="CDD" id="cd01852">
    <property type="entry name" value="AIG1"/>
    <property type="match status" value="1"/>
</dbReference>
<dbReference type="OrthoDB" id="9982588at2759"/>
<gene>
    <name evidence="6" type="primary">GIMAP8</name>
    <name evidence="6" type="ORF">AMEX_G15520</name>
</gene>
<dbReference type="InterPro" id="IPR027417">
    <property type="entry name" value="P-loop_NTPase"/>
</dbReference>
<feature type="compositionally biased region" description="Basic and acidic residues" evidence="4">
    <location>
        <begin position="723"/>
        <end position="738"/>
    </location>
</feature>
<feature type="region of interest" description="Disordered" evidence="4">
    <location>
        <begin position="695"/>
        <end position="756"/>
    </location>
</feature>
<evidence type="ECO:0000256" key="3">
    <source>
        <dbReference type="ARBA" id="ARBA00023134"/>
    </source>
</evidence>
<keyword evidence="3" id="KW-0342">GTP-binding</keyword>
<dbReference type="Gene3D" id="3.40.50.300">
    <property type="entry name" value="P-loop containing nucleotide triphosphate hydrolases"/>
    <property type="match status" value="3"/>
</dbReference>
<feature type="domain" description="AIG1-type G" evidence="5">
    <location>
        <begin position="20"/>
        <end position="219"/>
    </location>
</feature>
<protein>
    <submittedName>
        <fullName evidence="6">GTPase IMAP family member 8-like</fullName>
    </submittedName>
</protein>
<dbReference type="SUPFAM" id="SSF52540">
    <property type="entry name" value="P-loop containing nucleoside triphosphate hydrolases"/>
    <property type="match status" value="3"/>
</dbReference>
<organism evidence="6 7">
    <name type="scientific">Astyanax mexicanus</name>
    <name type="common">Blind cave fish</name>
    <name type="synonym">Astyanax fasciatus mexicanus</name>
    <dbReference type="NCBI Taxonomy" id="7994"/>
    <lineage>
        <taxon>Eukaryota</taxon>
        <taxon>Metazoa</taxon>
        <taxon>Chordata</taxon>
        <taxon>Craniata</taxon>
        <taxon>Vertebrata</taxon>
        <taxon>Euteleostomi</taxon>
        <taxon>Actinopterygii</taxon>
        <taxon>Neopterygii</taxon>
        <taxon>Teleostei</taxon>
        <taxon>Ostariophysi</taxon>
        <taxon>Characiformes</taxon>
        <taxon>Characoidei</taxon>
        <taxon>Acestrorhamphidae</taxon>
        <taxon>Acestrorhamphinae</taxon>
        <taxon>Astyanax</taxon>
    </lineage>
</organism>
<name>A0A8T2LI80_ASTMX</name>
<dbReference type="EMBL" id="JAICCE010000012">
    <property type="protein sequence ID" value="KAG9270557.1"/>
    <property type="molecule type" value="Genomic_DNA"/>
</dbReference>
<evidence type="ECO:0000313" key="7">
    <source>
        <dbReference type="Proteomes" id="UP000752171"/>
    </source>
</evidence>
<dbReference type="PANTHER" id="PTHR10903:SF107">
    <property type="entry name" value="GTPASE IMAP FAMILY MEMBER 4-LIKE-RELATED"/>
    <property type="match status" value="1"/>
</dbReference>
<comment type="caution">
    <text evidence="6">The sequence shown here is derived from an EMBL/GenBank/DDBJ whole genome shotgun (WGS) entry which is preliminary data.</text>
</comment>
<evidence type="ECO:0000256" key="2">
    <source>
        <dbReference type="ARBA" id="ARBA00022741"/>
    </source>
</evidence>
<evidence type="ECO:0000313" key="6">
    <source>
        <dbReference type="EMBL" id="KAG9270557.1"/>
    </source>
</evidence>
<dbReference type="FunFam" id="3.40.50.300:FF:001809">
    <property type="entry name" value="Si:ch1073-365p7.2"/>
    <property type="match status" value="3"/>
</dbReference>
<evidence type="ECO:0000256" key="4">
    <source>
        <dbReference type="SAM" id="MobiDB-lite"/>
    </source>
</evidence>
<evidence type="ECO:0000256" key="1">
    <source>
        <dbReference type="ARBA" id="ARBA00008535"/>
    </source>
</evidence>
<dbReference type="AlphaFoldDB" id="A0A8T2LI80"/>
<dbReference type="PANTHER" id="PTHR10903">
    <property type="entry name" value="GTPASE, IMAP FAMILY MEMBER-RELATED"/>
    <property type="match status" value="1"/>
</dbReference>
<accession>A0A8T2LI80</accession>
<dbReference type="PROSITE" id="PS51720">
    <property type="entry name" value="G_AIG1"/>
    <property type="match status" value="3"/>
</dbReference>
<feature type="region of interest" description="Disordered" evidence="4">
    <location>
        <begin position="771"/>
        <end position="797"/>
    </location>
</feature>
<evidence type="ECO:0000259" key="5">
    <source>
        <dbReference type="PROSITE" id="PS51720"/>
    </source>
</evidence>
<keyword evidence="2" id="KW-0547">Nucleotide-binding</keyword>
<feature type="compositionally biased region" description="Polar residues" evidence="4">
    <location>
        <begin position="785"/>
        <end position="797"/>
    </location>
</feature>
<sequence length="862" mass="97119">MTEAHGLQGSESAPEGAHHLTEMKILLLGNKASGKSASIRTILGSEEPDVKTAQCVKIQGESAGVEVTVVEAPGWWRNYTVKDGPNLNAEEIVLSASLCSPGPHVVLLVIRLDTHFTKTCREALKERQGLFLSESIWSHSMVLFTFGDCLRDTTLEKHIESEGEALQWLVKKCGNRFHVFNNKNRNDSRQVQELLGKIEDMVKINSGGTFEVDSQLLQDFEIRRRRDDMKAIERLIRVQKQKLDTACITGDQPQPELRIVLVGHRHSGKSSAGNTILGSEEFELRRTSKCVMKEAKVAGRQVTVVEAPGWWNNYCLTDSSKLTKQELLRSASLCPPGPHVLLLVLRVDGSFTKENTNPVKEHLELFGLRVWDYTMVLFTYGDWLGETSIEQHIESEGEALQWLVEKCGNRYHLLNNYNRDDSVQVTELLEQIEGIVAENDPQYYEVSSEILEEVQKGQRTVEENANLSMLKVMKNRTVLKWLKELRIAMLGRLYSGKSSSGNTILGSDVFSLERSSYCVRHQAKVGTREIVLVEVPTWSPCVTAQSVKECVTLCAPGPHAVLFVIQADTSFTETERRSLEVHMKLLDERGWNYSMVLFTCGDWLGDWTIEEYIKSEGQALCWLVEKCGNRYHVLNNQDKGDDAQVMELLDKIEEMVAGNGGHLVVQPPEMRSEDTPFMELLDRTEKKQTPVIVLQPPPTKFKRKHHDAEVSESLNFSTNRMDTSQHDEDNEEKPKTDQENDTLDEATPTFPDKDESRKFIDMNVHKAHSMQHLQPTMGGDDDLETSSGYSSEVSHPGSIDSNLYGSLMSMASSVSSGIGSLRIFGAQRSESVKDFMKRPKPEEDNTGEMVQDKLSVLEEDNR</sequence>
<proteinExistence type="inferred from homology"/>
<feature type="compositionally biased region" description="Basic and acidic residues" evidence="4">
    <location>
        <begin position="830"/>
        <end position="843"/>
    </location>
</feature>